<name>A0ABW5KS43_9FLAO</name>
<reference evidence="2" key="1">
    <citation type="journal article" date="2019" name="Int. J. Syst. Evol. Microbiol.">
        <title>The Global Catalogue of Microorganisms (GCM) 10K type strain sequencing project: providing services to taxonomists for standard genome sequencing and annotation.</title>
        <authorList>
            <consortium name="The Broad Institute Genomics Platform"/>
            <consortium name="The Broad Institute Genome Sequencing Center for Infectious Disease"/>
            <person name="Wu L."/>
            <person name="Ma J."/>
        </authorList>
    </citation>
    <scope>NUCLEOTIDE SEQUENCE [LARGE SCALE GENOMIC DNA]</scope>
    <source>
        <strain evidence="2">KCTC 42587</strain>
    </source>
</reference>
<dbReference type="EMBL" id="JBHULS010000001">
    <property type="protein sequence ID" value="MFD2550551.1"/>
    <property type="molecule type" value="Genomic_DNA"/>
</dbReference>
<comment type="caution">
    <text evidence="1">The sequence shown here is derived from an EMBL/GenBank/DDBJ whole genome shotgun (WGS) entry which is preliminary data.</text>
</comment>
<dbReference type="Proteomes" id="UP001597472">
    <property type="component" value="Unassembled WGS sequence"/>
</dbReference>
<accession>A0ABW5KS43</accession>
<proteinExistence type="predicted"/>
<organism evidence="1 2">
    <name type="scientific">Bizionia sediminis</name>
    <dbReference type="NCBI Taxonomy" id="1737064"/>
    <lineage>
        <taxon>Bacteria</taxon>
        <taxon>Pseudomonadati</taxon>
        <taxon>Bacteroidota</taxon>
        <taxon>Flavobacteriia</taxon>
        <taxon>Flavobacteriales</taxon>
        <taxon>Flavobacteriaceae</taxon>
        <taxon>Bizionia</taxon>
    </lineage>
</organism>
<keyword evidence="2" id="KW-1185">Reference proteome</keyword>
<gene>
    <name evidence="1" type="ORF">ACFSQP_01860</name>
</gene>
<evidence type="ECO:0000313" key="1">
    <source>
        <dbReference type="EMBL" id="MFD2550551.1"/>
    </source>
</evidence>
<sequence>MKPTFSNFQQIDIRLRQLDLERQIAKEELKLLKTEISQEFQPYSWVEPLVKGASKYGIFYMLKALFSKR</sequence>
<dbReference type="RefSeq" id="WP_376891340.1">
    <property type="nucleotide sequence ID" value="NZ_JBHULS010000001.1"/>
</dbReference>
<evidence type="ECO:0000313" key="2">
    <source>
        <dbReference type="Proteomes" id="UP001597472"/>
    </source>
</evidence>
<protein>
    <submittedName>
        <fullName evidence="1">Uncharacterized protein</fullName>
    </submittedName>
</protein>